<accession>A0ABS3CIK8</accession>
<dbReference type="EMBL" id="JAFKCU010000003">
    <property type="protein sequence ID" value="MBN7816933.1"/>
    <property type="molecule type" value="Genomic_DNA"/>
</dbReference>
<comment type="caution">
    <text evidence="2">The sequence shown here is derived from an EMBL/GenBank/DDBJ whole genome shotgun (WGS) entry which is preliminary data.</text>
</comment>
<feature type="domain" description="TIR" evidence="1">
    <location>
        <begin position="130"/>
        <end position="260"/>
    </location>
</feature>
<dbReference type="PROSITE" id="PS50104">
    <property type="entry name" value="TIR"/>
    <property type="match status" value="1"/>
</dbReference>
<keyword evidence="3" id="KW-1185">Reference proteome</keyword>
<dbReference type="Proteomes" id="UP000664480">
    <property type="component" value="Unassembled WGS sequence"/>
</dbReference>
<reference evidence="2 3" key="1">
    <citation type="submission" date="2021-03" db="EMBL/GenBank/DDBJ databases">
        <title>novel species isolated from a fishpond in China.</title>
        <authorList>
            <person name="Lu H."/>
            <person name="Cai Z."/>
        </authorList>
    </citation>
    <scope>NUCLEOTIDE SEQUENCE [LARGE SCALE GENOMIC DNA]</scope>
    <source>
        <strain evidence="2 3">YJ13C</strain>
    </source>
</reference>
<proteinExistence type="predicted"/>
<protein>
    <submittedName>
        <fullName evidence="2">Toll/interleukin-1 receptor domain-containing protein</fullName>
    </submittedName>
</protein>
<organism evidence="2 3">
    <name type="scientific">Algoriphagus pacificus</name>
    <dbReference type="NCBI Taxonomy" id="2811234"/>
    <lineage>
        <taxon>Bacteria</taxon>
        <taxon>Pseudomonadati</taxon>
        <taxon>Bacteroidota</taxon>
        <taxon>Cytophagia</taxon>
        <taxon>Cytophagales</taxon>
        <taxon>Cyclobacteriaceae</taxon>
        <taxon>Algoriphagus</taxon>
    </lineage>
</organism>
<evidence type="ECO:0000313" key="3">
    <source>
        <dbReference type="Proteomes" id="UP000664480"/>
    </source>
</evidence>
<name>A0ABS3CIK8_9BACT</name>
<dbReference type="RefSeq" id="WP_206587586.1">
    <property type="nucleotide sequence ID" value="NZ_JAFKCU010000003.1"/>
</dbReference>
<keyword evidence="2" id="KW-0675">Receptor</keyword>
<sequence>MIGNCKYQLIQLGDNVDFFNKLKIELQNKFDELKLNIDFIRFITEDNIHEYSGGEPAYVVYFGGDFIPDSDTLDIIMHQINDGNIILPISAKKLLADIPEILKKYNILEWDNNLNKIVNLILEGFELLRKSRKVFISYKRSESSNVAIQLYELLEQNNFDVFLDTHSVDKGEDFQEELWHRMTDCDVILMLNTDGFLKSEWCNKELEKAHIKRIGIVHLIWPGCDFEDFAYLAESIQLKTNDFEKPFYSSDLNNRLKEDILPKIVNMIEGTRARNLASRQDSIITDFTQAASNNSISVQLQYQRYISQELSSGKTIVYIPTVGIPQSINCHSSEKLLNKIGKKEVKSIRLIYDDLSIRDYWLDHLDWLNDYLEIKTIKKINFNRWFVTKQYDK</sequence>
<dbReference type="SUPFAM" id="SSF52200">
    <property type="entry name" value="Toll/Interleukin receptor TIR domain"/>
    <property type="match status" value="1"/>
</dbReference>
<evidence type="ECO:0000313" key="2">
    <source>
        <dbReference type="EMBL" id="MBN7816933.1"/>
    </source>
</evidence>
<dbReference type="InterPro" id="IPR035897">
    <property type="entry name" value="Toll_tir_struct_dom_sf"/>
</dbReference>
<gene>
    <name evidence="2" type="ORF">J0A69_15920</name>
</gene>
<evidence type="ECO:0000259" key="1">
    <source>
        <dbReference type="PROSITE" id="PS50104"/>
    </source>
</evidence>
<dbReference type="Pfam" id="PF13676">
    <property type="entry name" value="TIR_2"/>
    <property type="match status" value="1"/>
</dbReference>
<dbReference type="Gene3D" id="3.40.50.10140">
    <property type="entry name" value="Toll/interleukin-1 receptor homology (TIR) domain"/>
    <property type="match status" value="1"/>
</dbReference>
<dbReference type="InterPro" id="IPR000157">
    <property type="entry name" value="TIR_dom"/>
</dbReference>